<keyword evidence="4" id="KW-0336">GPI-anchor</keyword>
<sequence length="295" mass="30680">MHTKMTTQAAFFSLSLLLVFLCHGTTTSAQPAQAPSLPTSAPTKPPTAPSKPGTIDVTKILQGAGEFSILIRLLKRTAVADQIKGQLKKSNNGFTLFAPTDTAFSNLKSGTLNSLNDEDKIRLIQFHTLPNFYSLSNFETVSNPVRTQAGDSTPGDFPLNVTSMGNQVNISTGVVNASVSGTVYSDNQLAVYRVDKVLLPMDLFVAKTPIAAPAPAPTKPKAKKKKAAASPKAVDDIPNAAAESPKAASTSTSTSSTSSNSLPAVVVDSGAVSLTKNGIMVSVGVTALIAAFSML</sequence>
<keyword evidence="5 11" id="KW-0732">Signal</keyword>
<organism evidence="12 13">
    <name type="scientific">Juglans regia</name>
    <name type="common">English walnut</name>
    <dbReference type="NCBI Taxonomy" id="51240"/>
    <lineage>
        <taxon>Eukaryota</taxon>
        <taxon>Viridiplantae</taxon>
        <taxon>Streptophyta</taxon>
        <taxon>Embryophyta</taxon>
        <taxon>Tracheophyta</taxon>
        <taxon>Spermatophyta</taxon>
        <taxon>Magnoliopsida</taxon>
        <taxon>eudicotyledons</taxon>
        <taxon>Gunneridae</taxon>
        <taxon>Pentapetalae</taxon>
        <taxon>rosids</taxon>
        <taxon>fabids</taxon>
        <taxon>Fagales</taxon>
        <taxon>Juglandaceae</taxon>
        <taxon>Juglans</taxon>
    </lineage>
</organism>
<evidence type="ECO:0000256" key="10">
    <source>
        <dbReference type="SAM" id="MobiDB-lite"/>
    </source>
</evidence>
<evidence type="ECO:0000256" key="9">
    <source>
        <dbReference type="ARBA" id="ARBA00024686"/>
    </source>
</evidence>
<dbReference type="Gene3D" id="2.30.180.10">
    <property type="entry name" value="FAS1 domain"/>
    <property type="match status" value="1"/>
</dbReference>
<keyword evidence="4" id="KW-0449">Lipoprotein</keyword>
<dbReference type="GO" id="GO:0005886">
    <property type="term" value="C:plasma membrane"/>
    <property type="evidence" value="ECO:0000318"/>
    <property type="project" value="GO_Central"/>
</dbReference>
<feature type="signal peptide" evidence="11">
    <location>
        <begin position="1"/>
        <end position="29"/>
    </location>
</feature>
<dbReference type="OrthoDB" id="286301at2759"/>
<dbReference type="GeneID" id="108983967"/>
<evidence type="ECO:0000313" key="12">
    <source>
        <dbReference type="Proteomes" id="UP000235220"/>
    </source>
</evidence>
<evidence type="ECO:0000256" key="4">
    <source>
        <dbReference type="ARBA" id="ARBA00022622"/>
    </source>
</evidence>
<evidence type="ECO:0000256" key="7">
    <source>
        <dbReference type="ARBA" id="ARBA00023136"/>
    </source>
</evidence>
<dbReference type="Proteomes" id="UP000235220">
    <property type="component" value="Chromosome 5"/>
</dbReference>
<dbReference type="SMART" id="SM00554">
    <property type="entry name" value="FAS1"/>
    <property type="match status" value="1"/>
</dbReference>
<dbReference type="PANTHER" id="PTHR32077:SF65">
    <property type="entry name" value="FASCICLIN-LIKE ARABINOGALACTAN PROTEIN 11"/>
    <property type="match status" value="1"/>
</dbReference>
<evidence type="ECO:0000313" key="13">
    <source>
        <dbReference type="RefSeq" id="XP_018811311.1"/>
    </source>
</evidence>
<keyword evidence="6" id="KW-0654">Proteoglycan</keyword>
<reference evidence="13" key="1">
    <citation type="submission" date="2025-08" db="UniProtKB">
        <authorList>
            <consortium name="RefSeq"/>
        </authorList>
    </citation>
    <scope>IDENTIFICATION</scope>
    <source>
        <tissue evidence="13">Leaves</tissue>
    </source>
</reference>
<dbReference type="PROSITE" id="PS50213">
    <property type="entry name" value="FAS1"/>
    <property type="match status" value="1"/>
</dbReference>
<evidence type="ECO:0000256" key="6">
    <source>
        <dbReference type="ARBA" id="ARBA00022974"/>
    </source>
</evidence>
<evidence type="ECO:0000256" key="5">
    <source>
        <dbReference type="ARBA" id="ARBA00022729"/>
    </source>
</evidence>
<evidence type="ECO:0000256" key="3">
    <source>
        <dbReference type="ARBA" id="ARBA00022475"/>
    </source>
</evidence>
<evidence type="ECO:0000256" key="2">
    <source>
        <dbReference type="ARBA" id="ARBA00007843"/>
    </source>
</evidence>
<dbReference type="InterPro" id="IPR000782">
    <property type="entry name" value="FAS1_domain"/>
</dbReference>
<evidence type="ECO:0000256" key="8">
    <source>
        <dbReference type="ARBA" id="ARBA00023180"/>
    </source>
</evidence>
<dbReference type="STRING" id="51240.A0A2I4DVY8"/>
<dbReference type="Pfam" id="PF02469">
    <property type="entry name" value="Fasciclin"/>
    <property type="match status" value="1"/>
</dbReference>
<name>A0A2I4DVY8_JUGRE</name>
<gene>
    <name evidence="13" type="primary">LOC108983967</name>
</gene>
<dbReference type="SUPFAM" id="SSF82153">
    <property type="entry name" value="FAS1 domain"/>
    <property type="match status" value="1"/>
</dbReference>
<dbReference type="InterPro" id="IPR045003">
    <property type="entry name" value="FLA_A"/>
</dbReference>
<comment type="similarity">
    <text evidence="2">Belongs to the fasciclin-like AGP family.</text>
</comment>
<dbReference type="GO" id="GO:0009834">
    <property type="term" value="P:plant-type secondary cell wall biogenesis"/>
    <property type="evidence" value="ECO:0000318"/>
    <property type="project" value="GO_Central"/>
</dbReference>
<dbReference type="PANTHER" id="PTHR32077">
    <property type="entry name" value="FASCICLIN-LIKE ARABINOGALACTAN PROTEIN"/>
    <property type="match status" value="1"/>
</dbReference>
<dbReference type="Gramene" id="Jr05_09830_p1">
    <property type="protein sequence ID" value="cds.Jr05_09830_p1"/>
    <property type="gene ID" value="Jr05_09830"/>
</dbReference>
<dbReference type="FunFam" id="2.30.180.10:FF:000006">
    <property type="entry name" value="Fasciclin-like arabinogalactan protein 11"/>
    <property type="match status" value="1"/>
</dbReference>
<feature type="region of interest" description="Disordered" evidence="10">
    <location>
        <begin position="28"/>
        <end position="53"/>
    </location>
</feature>
<protein>
    <submittedName>
        <fullName evidence="13">Fasciclin-like arabinogalactan protein 12</fullName>
    </submittedName>
</protein>
<dbReference type="RefSeq" id="XP_018811311.1">
    <property type="nucleotide sequence ID" value="XM_018955766.2"/>
</dbReference>
<feature type="compositionally biased region" description="Low complexity" evidence="10">
    <location>
        <begin position="240"/>
        <end position="261"/>
    </location>
</feature>
<evidence type="ECO:0000256" key="11">
    <source>
        <dbReference type="SAM" id="SignalP"/>
    </source>
</evidence>
<dbReference type="KEGG" id="jre:108983967"/>
<feature type="region of interest" description="Disordered" evidence="10">
    <location>
        <begin position="214"/>
        <end position="261"/>
    </location>
</feature>
<comment type="function">
    <text evidence="9">May be a cell surface adhesion protein.</text>
</comment>
<keyword evidence="7" id="KW-0472">Membrane</keyword>
<keyword evidence="8" id="KW-0325">Glycoprotein</keyword>
<keyword evidence="12" id="KW-1185">Reference proteome</keyword>
<dbReference type="GO" id="GO:0098552">
    <property type="term" value="C:side of membrane"/>
    <property type="evidence" value="ECO:0007669"/>
    <property type="project" value="UniProtKB-KW"/>
</dbReference>
<dbReference type="InterPro" id="IPR036378">
    <property type="entry name" value="FAS1_dom_sf"/>
</dbReference>
<evidence type="ECO:0000256" key="1">
    <source>
        <dbReference type="ARBA" id="ARBA00004609"/>
    </source>
</evidence>
<accession>A0A2I4DVY8</accession>
<comment type="subcellular location">
    <subcellularLocation>
        <location evidence="1">Cell membrane</location>
        <topology evidence="1">Lipid-anchor</topology>
        <topology evidence="1">GPI-anchor</topology>
    </subcellularLocation>
</comment>
<dbReference type="AlphaFoldDB" id="A0A2I4DVY8"/>
<keyword evidence="3" id="KW-1003">Cell membrane</keyword>
<feature type="chain" id="PRO_5043859390" evidence="11">
    <location>
        <begin position="30"/>
        <end position="295"/>
    </location>
</feature>
<proteinExistence type="inferred from homology"/>